<reference evidence="2" key="1">
    <citation type="submission" date="2020-07" db="EMBL/GenBank/DDBJ databases">
        <title>Dissolved microcystin release linked to lysis of a Microcystis spp. bloom in Lake Erie (USA) attributed to a novel cyanophage.</title>
        <authorList>
            <person name="McKindles K.M."/>
            <person name="Manes M.A."/>
            <person name="DeMarco J.R."/>
            <person name="McClure A."/>
            <person name="McKay R.M."/>
            <person name="Davis T.W."/>
            <person name="Bullerjahn G.S."/>
        </authorList>
    </citation>
    <scope>NUCLEOTIDE SEQUENCE</scope>
</reference>
<proteinExistence type="predicted"/>
<accession>A0A7G9A452</accession>
<organism evidence="2">
    <name type="scientific">Bacteriophage sp</name>
    <dbReference type="NCBI Taxonomy" id="38018"/>
    <lineage>
        <taxon>Viruses</taxon>
    </lineage>
</organism>
<name>A0A7G9A452_9VIRU</name>
<protein>
    <submittedName>
        <fullName evidence="2">Uncharacterized protein</fullName>
    </submittedName>
</protein>
<evidence type="ECO:0000256" key="1">
    <source>
        <dbReference type="SAM" id="MobiDB-lite"/>
    </source>
</evidence>
<dbReference type="EMBL" id="MT840185">
    <property type="protein sequence ID" value="QNL31525.1"/>
    <property type="molecule type" value="Genomic_DNA"/>
</dbReference>
<evidence type="ECO:0000313" key="2">
    <source>
        <dbReference type="EMBL" id="QNL31525.1"/>
    </source>
</evidence>
<sequence length="186" mass="21141">MDKLLQLLRLYNPMKAIEASLSNFPLTDDFAQQVAINDRTYLDIVSDTGIGEFRYEWVQFNPMSHADMLVMSEHMALVLDFGYLYTYIKHDLNDVAIVLEYRAAFNYATLNKEKMDKFLGRAGRAVHVLNSYTESYAKNRKREVIEDLVSQGITLDGDNMDILDFSSLNTDSSEDDDGNDGIGSPN</sequence>
<feature type="region of interest" description="Disordered" evidence="1">
    <location>
        <begin position="167"/>
        <end position="186"/>
    </location>
</feature>